<dbReference type="SMART" id="SM00192">
    <property type="entry name" value="LDLa"/>
    <property type="match status" value="4"/>
</dbReference>
<keyword evidence="12" id="KW-1185">Reference proteome</keyword>
<evidence type="ECO:0000256" key="8">
    <source>
        <dbReference type="ARBA" id="ARBA00023180"/>
    </source>
</evidence>
<dbReference type="PANTHER" id="PTHR22722">
    <property type="entry name" value="LOW-DENSITY LIPOPROTEIN RECEPTOR-RELATED PROTEIN 2-RELATED"/>
    <property type="match status" value="1"/>
</dbReference>
<evidence type="ECO:0000256" key="5">
    <source>
        <dbReference type="ARBA" id="ARBA00023136"/>
    </source>
</evidence>
<dbReference type="GO" id="GO:0043235">
    <property type="term" value="C:receptor complex"/>
    <property type="evidence" value="ECO:0007669"/>
    <property type="project" value="TreeGrafter"/>
</dbReference>
<dbReference type="InterPro" id="IPR002172">
    <property type="entry name" value="LDrepeatLR_classA_rpt"/>
</dbReference>
<name>A0A0K0DFV6_ANGCA</name>
<feature type="signal peptide" evidence="10">
    <location>
        <begin position="1"/>
        <end position="16"/>
    </location>
</feature>
<evidence type="ECO:0000256" key="4">
    <source>
        <dbReference type="ARBA" id="ARBA00022989"/>
    </source>
</evidence>
<comment type="caution">
    <text evidence="9">Lacks conserved residue(s) required for the propagation of feature annotation.</text>
</comment>
<keyword evidence="10" id="KW-0732">Signal</keyword>
<evidence type="ECO:0000256" key="10">
    <source>
        <dbReference type="SAM" id="SignalP"/>
    </source>
</evidence>
<dbReference type="PROSITE" id="PS01209">
    <property type="entry name" value="LDLRA_1"/>
    <property type="match status" value="1"/>
</dbReference>
<evidence type="ECO:0000313" key="13">
    <source>
        <dbReference type="WBParaSite" id="ACAC_0000988101-mRNA-1"/>
    </source>
</evidence>
<feature type="chain" id="PRO_5005326765" evidence="10">
    <location>
        <begin position="17"/>
        <end position="339"/>
    </location>
</feature>
<dbReference type="GO" id="GO:0008061">
    <property type="term" value="F:chitin binding"/>
    <property type="evidence" value="ECO:0007669"/>
    <property type="project" value="InterPro"/>
</dbReference>
<dbReference type="STRING" id="6313.A0A0K0DFV6"/>
<keyword evidence="3" id="KW-0677">Repeat</keyword>
<feature type="disulfide bond" evidence="9">
    <location>
        <begin position="297"/>
        <end position="312"/>
    </location>
</feature>
<dbReference type="SUPFAM" id="SSF57424">
    <property type="entry name" value="LDL receptor-like module"/>
    <property type="match status" value="4"/>
</dbReference>
<dbReference type="GO" id="GO:0005576">
    <property type="term" value="C:extracellular region"/>
    <property type="evidence" value="ECO:0007669"/>
    <property type="project" value="InterPro"/>
</dbReference>
<keyword evidence="7" id="KW-0675">Receptor</keyword>
<comment type="subcellular location">
    <subcellularLocation>
        <location evidence="1">Membrane</location>
        <topology evidence="1">Single-pass membrane protein</topology>
    </subcellularLocation>
</comment>
<keyword evidence="2" id="KW-0812">Transmembrane</keyword>
<dbReference type="InterPro" id="IPR023415">
    <property type="entry name" value="LDLR_class-A_CS"/>
</dbReference>
<evidence type="ECO:0000256" key="2">
    <source>
        <dbReference type="ARBA" id="ARBA00022692"/>
    </source>
</evidence>
<organism evidence="12 13">
    <name type="scientific">Angiostrongylus cantonensis</name>
    <name type="common">Rat lungworm</name>
    <dbReference type="NCBI Taxonomy" id="6313"/>
    <lineage>
        <taxon>Eukaryota</taxon>
        <taxon>Metazoa</taxon>
        <taxon>Ecdysozoa</taxon>
        <taxon>Nematoda</taxon>
        <taxon>Chromadorea</taxon>
        <taxon>Rhabditida</taxon>
        <taxon>Rhabditina</taxon>
        <taxon>Rhabditomorpha</taxon>
        <taxon>Strongyloidea</taxon>
        <taxon>Metastrongylidae</taxon>
        <taxon>Angiostrongylus</taxon>
    </lineage>
</organism>
<evidence type="ECO:0000256" key="7">
    <source>
        <dbReference type="ARBA" id="ARBA00023170"/>
    </source>
</evidence>
<dbReference type="AlphaFoldDB" id="A0A0K0DFV6"/>
<protein>
    <submittedName>
        <fullName evidence="13">Chitin-binding type-2 domain-containing protein</fullName>
    </submittedName>
</protein>
<feature type="disulfide bond" evidence="9">
    <location>
        <begin position="245"/>
        <end position="260"/>
    </location>
</feature>
<keyword evidence="8" id="KW-0325">Glycoprotein</keyword>
<dbReference type="GO" id="GO:0005041">
    <property type="term" value="F:low-density lipoprotein particle receptor activity"/>
    <property type="evidence" value="ECO:0007669"/>
    <property type="project" value="TreeGrafter"/>
</dbReference>
<proteinExistence type="predicted"/>
<keyword evidence="4" id="KW-1133">Transmembrane helix</keyword>
<dbReference type="InterPro" id="IPR051221">
    <property type="entry name" value="LDLR-related"/>
</dbReference>
<evidence type="ECO:0000259" key="11">
    <source>
        <dbReference type="PROSITE" id="PS50940"/>
    </source>
</evidence>
<dbReference type="PROSITE" id="PS50068">
    <property type="entry name" value="LDLRA_2"/>
    <property type="match status" value="4"/>
</dbReference>
<reference evidence="12" key="1">
    <citation type="submission" date="2012-09" db="EMBL/GenBank/DDBJ databases">
        <authorList>
            <person name="Martin A.A."/>
        </authorList>
    </citation>
    <scope>NUCLEOTIDE SEQUENCE</scope>
</reference>
<evidence type="ECO:0000256" key="1">
    <source>
        <dbReference type="ARBA" id="ARBA00004167"/>
    </source>
</evidence>
<feature type="disulfide bond" evidence="9">
    <location>
        <begin position="207"/>
        <end position="222"/>
    </location>
</feature>
<dbReference type="PANTHER" id="PTHR22722:SF5">
    <property type="entry name" value="LOW-DENSITY LIPOPROTEIN RECEPTOR-RELATED PROTEIN 1B"/>
    <property type="match status" value="1"/>
</dbReference>
<dbReference type="PRINTS" id="PR00261">
    <property type="entry name" value="LDLRECEPTOR"/>
</dbReference>
<dbReference type="PROSITE" id="PS50940">
    <property type="entry name" value="CHIT_BIND_II"/>
    <property type="match status" value="1"/>
</dbReference>
<keyword evidence="6 9" id="KW-1015">Disulfide bond</keyword>
<dbReference type="GO" id="GO:0005886">
    <property type="term" value="C:plasma membrane"/>
    <property type="evidence" value="ECO:0007669"/>
    <property type="project" value="TreeGrafter"/>
</dbReference>
<dbReference type="WBParaSite" id="ACAC_0000988101-mRNA-1">
    <property type="protein sequence ID" value="ACAC_0000988101-mRNA-1"/>
    <property type="gene ID" value="ACAC_0000988101"/>
</dbReference>
<reference evidence="13" key="2">
    <citation type="submission" date="2017-02" db="UniProtKB">
        <authorList>
            <consortium name="WormBaseParasite"/>
        </authorList>
    </citation>
    <scope>IDENTIFICATION</scope>
</reference>
<dbReference type="CDD" id="cd00112">
    <property type="entry name" value="LDLa"/>
    <property type="match status" value="4"/>
</dbReference>
<dbReference type="Gene3D" id="4.10.400.10">
    <property type="entry name" value="Low-density Lipoprotein Receptor"/>
    <property type="match status" value="4"/>
</dbReference>
<feature type="disulfide bond" evidence="9">
    <location>
        <begin position="155"/>
        <end position="170"/>
    </location>
</feature>
<dbReference type="InterPro" id="IPR002557">
    <property type="entry name" value="Chitin-bd_dom"/>
</dbReference>
<dbReference type="InterPro" id="IPR036055">
    <property type="entry name" value="LDL_receptor-like_sf"/>
</dbReference>
<evidence type="ECO:0000256" key="9">
    <source>
        <dbReference type="PROSITE-ProRule" id="PRU00124"/>
    </source>
</evidence>
<evidence type="ECO:0000256" key="3">
    <source>
        <dbReference type="ARBA" id="ARBA00022737"/>
    </source>
</evidence>
<feature type="domain" description="Chitin-binding type-2" evidence="11">
    <location>
        <begin position="32"/>
        <end position="105"/>
    </location>
</feature>
<sequence length="339" mass="37899">MMFLVVFQPFIAFVSGKPLNLLNAGSFRPVLPNYCNNSTIMSESGLIRANMGQFLGYECSSEFFQCRWESDGFRTYRKRCTAGLVYDVLGTQNCNYDYNVKTCGIKNGVHFKRDSLAKLFAGPLVSITFSGPASCNSTSFHCSQSEQCVPLSKRCDGHYDCLLEEDEQNCREFYLSAQARFYFLAMCLASEFACVVSEQCVQFSRRCNGISECNDGTDEKNCDVCGNGLFHCAKSDECIPKGLRCDGIRQCPHGEDELLCKFESYILLFSEPILRSTTNRRFTCLSLEEYIPMTQVCDGIPQCIDGSDELYCSMGTGNEQPPASSMCEKVHTGFNTSVL</sequence>
<dbReference type="Proteomes" id="UP000035642">
    <property type="component" value="Unassembled WGS sequence"/>
</dbReference>
<evidence type="ECO:0000256" key="6">
    <source>
        <dbReference type="ARBA" id="ARBA00023157"/>
    </source>
</evidence>
<evidence type="ECO:0000313" key="12">
    <source>
        <dbReference type="Proteomes" id="UP000035642"/>
    </source>
</evidence>
<dbReference type="Pfam" id="PF00057">
    <property type="entry name" value="Ldl_recept_a"/>
    <property type="match status" value="4"/>
</dbReference>
<dbReference type="SMART" id="SM00494">
    <property type="entry name" value="ChtBD2"/>
    <property type="match status" value="1"/>
</dbReference>
<keyword evidence="5" id="KW-0472">Membrane</keyword>
<accession>A0A0K0DFV6</accession>